<dbReference type="Proteomes" id="UP001497493">
    <property type="component" value="Chromosome"/>
</dbReference>
<gene>
    <name evidence="1" type="ORF">MECH1_V1_0167</name>
</gene>
<evidence type="ECO:0000313" key="2">
    <source>
        <dbReference type="Proteomes" id="UP001497493"/>
    </source>
</evidence>
<name>A0ABM9NED7_9GAMM</name>
<accession>A0ABM9NED7</accession>
<protein>
    <submittedName>
        <fullName evidence="1">Uncharacterized protein</fullName>
    </submittedName>
</protein>
<organism evidence="1 2">
    <name type="scientific">Candidatus Methylocalor cossyra</name>
    <dbReference type="NCBI Taxonomy" id="3108543"/>
    <lineage>
        <taxon>Bacteria</taxon>
        <taxon>Pseudomonadati</taxon>
        <taxon>Pseudomonadota</taxon>
        <taxon>Gammaproteobacteria</taxon>
        <taxon>Methylococcales</taxon>
        <taxon>Methylococcaceae</taxon>
        <taxon>Candidatus Methylocalor</taxon>
    </lineage>
</organism>
<dbReference type="EMBL" id="OZ026884">
    <property type="protein sequence ID" value="CAL1238948.1"/>
    <property type="molecule type" value="Genomic_DNA"/>
</dbReference>
<keyword evidence="2" id="KW-1185">Reference proteome</keyword>
<proteinExistence type="predicted"/>
<reference evidence="1 2" key="1">
    <citation type="submission" date="2024-04" db="EMBL/GenBank/DDBJ databases">
        <authorList>
            <person name="Cremers G."/>
        </authorList>
    </citation>
    <scope>NUCLEOTIDE SEQUENCE [LARGE SCALE GENOMIC DNA]</scope>
    <source>
        <strain evidence="1">MeCH1-AG</strain>
    </source>
</reference>
<evidence type="ECO:0000313" key="1">
    <source>
        <dbReference type="EMBL" id="CAL1238948.1"/>
    </source>
</evidence>
<sequence>MRVQDAAAQVSEELIALAQEMREASARRGIGAH</sequence>